<comment type="caution">
    <text evidence="3">The sequence shown here is derived from an EMBL/GenBank/DDBJ whole genome shotgun (WGS) entry which is preliminary data.</text>
</comment>
<evidence type="ECO:0000259" key="1">
    <source>
        <dbReference type="Pfam" id="PF02317"/>
    </source>
</evidence>
<evidence type="ECO:0000313" key="4">
    <source>
        <dbReference type="Proteomes" id="UP000628736"/>
    </source>
</evidence>
<dbReference type="GO" id="GO:0016491">
    <property type="term" value="F:oxidoreductase activity"/>
    <property type="evidence" value="ECO:0007669"/>
    <property type="project" value="InterPro"/>
</dbReference>
<dbReference type="AlphaFoldDB" id="A0A8J6IWU1"/>
<evidence type="ECO:0000259" key="2">
    <source>
        <dbReference type="Pfam" id="PF02558"/>
    </source>
</evidence>
<sequence length="356" mass="38112">MKQNFAVLGAGNGGQVISAYLKLCGKHVTLYDRFPQVLAPIRARGGIQLEGVSKTGFAKLDQICEDVAQAVDGAEIIFVVLPAFAHAYVAQELAGCLVDGQTVVVCPGATGGALEFRAIWDRAGCRSKVRLCETNSLFYAARAQDAVATISGVKDELSLAALPAQDTQAIIDDLSDVYPQLIPAANVLETSLNNMNTVVHPLPVLLNAGSIERGEKFRHYFDGITPAVGEVVEQMDRERVAVGRAYGLDILSLRDAYIHYYHVQAEKMSDLCHMSQAHADIMAPGVLDSRLIVEDVPMGLVPISALGRAAGVLTPIIDSVITLTGALVGQDFWKSGRTMESLGIAGLDREQLVARL</sequence>
<dbReference type="InterPro" id="IPR013332">
    <property type="entry name" value="KPR_N"/>
</dbReference>
<feature type="domain" description="Ketopantoate reductase N-terminal" evidence="2">
    <location>
        <begin position="6"/>
        <end position="106"/>
    </location>
</feature>
<evidence type="ECO:0000313" key="3">
    <source>
        <dbReference type="EMBL" id="MBC5721300.1"/>
    </source>
</evidence>
<dbReference type="PANTHER" id="PTHR38015:SF1">
    <property type="entry name" value="OPINE DEHYDROGENASE DOMAIN-CONTAINING PROTEIN"/>
    <property type="match status" value="1"/>
</dbReference>
<dbReference type="InterPro" id="IPR051729">
    <property type="entry name" value="Opine/Lysopine_DH"/>
</dbReference>
<dbReference type="InterPro" id="IPR036291">
    <property type="entry name" value="NAD(P)-bd_dom_sf"/>
</dbReference>
<dbReference type="InterPro" id="IPR008927">
    <property type="entry name" value="6-PGluconate_DH-like_C_sf"/>
</dbReference>
<dbReference type="Gene3D" id="1.10.1040.10">
    <property type="entry name" value="N-(1-d-carboxylethyl)-l-norvaline Dehydrogenase, domain 2"/>
    <property type="match status" value="1"/>
</dbReference>
<dbReference type="EMBL" id="JACOPO010000001">
    <property type="protein sequence ID" value="MBC5721300.1"/>
    <property type="molecule type" value="Genomic_DNA"/>
</dbReference>
<accession>A0A8J6IWU1</accession>
<name>A0A8J6IWU1_9FIRM</name>
<dbReference type="Gene3D" id="3.40.50.720">
    <property type="entry name" value="NAD(P)-binding Rossmann-like Domain"/>
    <property type="match status" value="1"/>
</dbReference>
<dbReference type="InterPro" id="IPR003421">
    <property type="entry name" value="Opine_DH"/>
</dbReference>
<dbReference type="Pfam" id="PF02317">
    <property type="entry name" value="Octopine_DH"/>
    <property type="match status" value="1"/>
</dbReference>
<protein>
    <submittedName>
        <fullName evidence="3">NAD/NADP octopine/nopaline dehydrogenase family protein</fullName>
    </submittedName>
</protein>
<dbReference type="InterPro" id="IPR013328">
    <property type="entry name" value="6PGD_dom2"/>
</dbReference>
<dbReference type="Pfam" id="PF02558">
    <property type="entry name" value="ApbA"/>
    <property type="match status" value="1"/>
</dbReference>
<gene>
    <name evidence="3" type="ORF">H8S11_00465</name>
</gene>
<feature type="domain" description="Opine dehydrogenase" evidence="1">
    <location>
        <begin position="184"/>
        <end position="327"/>
    </location>
</feature>
<reference evidence="3" key="1">
    <citation type="submission" date="2020-08" db="EMBL/GenBank/DDBJ databases">
        <title>Genome public.</title>
        <authorList>
            <person name="Liu C."/>
            <person name="Sun Q."/>
        </authorList>
    </citation>
    <scope>NUCLEOTIDE SEQUENCE</scope>
    <source>
        <strain evidence="3">NSJ-23</strain>
    </source>
</reference>
<dbReference type="PANTHER" id="PTHR38015">
    <property type="entry name" value="BLR6086 PROTEIN"/>
    <property type="match status" value="1"/>
</dbReference>
<dbReference type="Proteomes" id="UP000628736">
    <property type="component" value="Unassembled WGS sequence"/>
</dbReference>
<dbReference type="SUPFAM" id="SSF48179">
    <property type="entry name" value="6-phosphogluconate dehydrogenase C-terminal domain-like"/>
    <property type="match status" value="1"/>
</dbReference>
<dbReference type="SUPFAM" id="SSF51735">
    <property type="entry name" value="NAD(P)-binding Rossmann-fold domains"/>
    <property type="match status" value="1"/>
</dbReference>
<dbReference type="RefSeq" id="WP_186851820.1">
    <property type="nucleotide sequence ID" value="NZ_JACOPO010000001.1"/>
</dbReference>
<proteinExistence type="predicted"/>
<organism evidence="3 4">
    <name type="scientific">Flintibacter hominis</name>
    <dbReference type="NCBI Taxonomy" id="2763048"/>
    <lineage>
        <taxon>Bacteria</taxon>
        <taxon>Bacillati</taxon>
        <taxon>Bacillota</taxon>
        <taxon>Clostridia</taxon>
        <taxon>Eubacteriales</taxon>
        <taxon>Flintibacter</taxon>
    </lineage>
</organism>
<keyword evidence="4" id="KW-1185">Reference proteome</keyword>